<dbReference type="InterPro" id="IPR036291">
    <property type="entry name" value="NAD(P)-bd_dom_sf"/>
</dbReference>
<reference evidence="4 5" key="1">
    <citation type="submission" date="2018-03" db="EMBL/GenBank/DDBJ databases">
        <title>Genomic Encyclopedia of Archaeal and Bacterial Type Strains, Phase II (KMG-II): from individual species to whole genera.</title>
        <authorList>
            <person name="Goeker M."/>
        </authorList>
    </citation>
    <scope>NUCLEOTIDE SEQUENCE [LARGE SCALE GENOMIC DNA]</scope>
    <source>
        <strain evidence="4 5">DSM 27267</strain>
    </source>
</reference>
<dbReference type="Pfam" id="PF13460">
    <property type="entry name" value="NAD_binding_10"/>
    <property type="match status" value="1"/>
</dbReference>
<evidence type="ECO:0000256" key="2">
    <source>
        <dbReference type="ARBA" id="ARBA00023276"/>
    </source>
</evidence>
<dbReference type="EMBL" id="PYGC01000012">
    <property type="protein sequence ID" value="PSK80948.1"/>
    <property type="molecule type" value="Genomic_DNA"/>
</dbReference>
<proteinExistence type="predicted"/>
<dbReference type="PANTHER" id="PTHR47128">
    <property type="match status" value="1"/>
</dbReference>
<accession>A0A2P8C7K5</accession>
<protein>
    <submittedName>
        <fullName evidence="4">Uncharacterized protein YbjT (DUF2867 family)</fullName>
    </submittedName>
</protein>
<dbReference type="AlphaFoldDB" id="A0A2P8C7K5"/>
<dbReference type="Gene3D" id="3.40.50.720">
    <property type="entry name" value="NAD(P)-binding Rossmann-like Domain"/>
    <property type="match status" value="1"/>
</dbReference>
<dbReference type="Proteomes" id="UP000240621">
    <property type="component" value="Unassembled WGS sequence"/>
</dbReference>
<evidence type="ECO:0000256" key="1">
    <source>
        <dbReference type="ARBA" id="ARBA00022531"/>
    </source>
</evidence>
<dbReference type="PANTHER" id="PTHR47128:SF2">
    <property type="entry name" value="PROTEIN HIGH CHLOROPHYLL FLUORESCENCE PHENOTYPE 244, CHLOROPLASTIC"/>
    <property type="match status" value="1"/>
</dbReference>
<dbReference type="GO" id="GO:0009523">
    <property type="term" value="C:photosystem II"/>
    <property type="evidence" value="ECO:0007669"/>
    <property type="project" value="UniProtKB-KW"/>
</dbReference>
<keyword evidence="2" id="KW-0604">Photosystem II</keyword>
<dbReference type="InterPro" id="IPR016040">
    <property type="entry name" value="NAD(P)-bd_dom"/>
</dbReference>
<comment type="caution">
    <text evidence="4">The sequence shown here is derived from an EMBL/GenBank/DDBJ whole genome shotgun (WGS) entry which is preliminary data.</text>
</comment>
<organism evidence="4 5">
    <name type="scientific">Prolixibacter denitrificans</name>
    <dbReference type="NCBI Taxonomy" id="1541063"/>
    <lineage>
        <taxon>Bacteria</taxon>
        <taxon>Pseudomonadati</taxon>
        <taxon>Bacteroidota</taxon>
        <taxon>Bacteroidia</taxon>
        <taxon>Marinilabiliales</taxon>
        <taxon>Prolixibacteraceae</taxon>
        <taxon>Prolixibacter</taxon>
    </lineage>
</organism>
<dbReference type="CDD" id="cd05243">
    <property type="entry name" value="SDR_a5"/>
    <property type="match status" value="1"/>
</dbReference>
<evidence type="ECO:0000313" key="5">
    <source>
        <dbReference type="Proteomes" id="UP000240621"/>
    </source>
</evidence>
<feature type="domain" description="NAD(P)-binding" evidence="3">
    <location>
        <begin position="20"/>
        <end position="205"/>
    </location>
</feature>
<dbReference type="GO" id="GO:0015979">
    <property type="term" value="P:photosynthesis"/>
    <property type="evidence" value="ECO:0007669"/>
    <property type="project" value="UniProtKB-KW"/>
</dbReference>
<sequence>MTTNSNMDTEKTTEKVLLAGATGYLGHYIAEELVRRNIPAKIIGRRPEKLEYLEGGNREIIRAEVTQFKTLEGLCEGITTVISSIGITRQRDGLTYMDVDYQANLNLLSEAKRAGVRKFIYVSAINGDKYRHLKIFQAKEAFVDALKSSGLDYTVMRPNGFFSDMRDFLDMAKGGRVYLFGDGHYQMNPIHGEDLAKVCVDAITSAEQEIAVGGPDNLSQNELATLALKASNKPIKITHLPDWIRRMTIGLVRTFTSSKTYGPIEFFLTLMANDQLAPNYGKHHLEHFFKKEMERMRHG</sequence>
<keyword evidence="1" id="KW-0602">Photosynthesis</keyword>
<evidence type="ECO:0000313" key="4">
    <source>
        <dbReference type="EMBL" id="PSK80948.1"/>
    </source>
</evidence>
<name>A0A2P8C7K5_9BACT</name>
<dbReference type="SUPFAM" id="SSF51735">
    <property type="entry name" value="NAD(P)-binding Rossmann-fold domains"/>
    <property type="match status" value="1"/>
</dbReference>
<gene>
    <name evidence="4" type="ORF">CLV93_11283</name>
</gene>
<dbReference type="InterPro" id="IPR044256">
    <property type="entry name" value="HCF244-like"/>
</dbReference>
<evidence type="ECO:0000259" key="3">
    <source>
        <dbReference type="Pfam" id="PF13460"/>
    </source>
</evidence>
<dbReference type="RefSeq" id="WP_211297901.1">
    <property type="nucleotide sequence ID" value="NZ_BLAU01000001.1"/>
</dbReference>